<dbReference type="KEGG" id="span:AWL63_03980"/>
<evidence type="ECO:0000313" key="2">
    <source>
        <dbReference type="EMBL" id="AOH83256.1"/>
    </source>
</evidence>
<dbReference type="Pfam" id="PF09832">
    <property type="entry name" value="DUF2059"/>
    <property type="match status" value="1"/>
</dbReference>
<organism evidence="2 3">
    <name type="scientific">Sphingomonas panacis</name>
    <dbReference type="NCBI Taxonomy" id="1560345"/>
    <lineage>
        <taxon>Bacteria</taxon>
        <taxon>Pseudomonadati</taxon>
        <taxon>Pseudomonadota</taxon>
        <taxon>Alphaproteobacteria</taxon>
        <taxon>Sphingomonadales</taxon>
        <taxon>Sphingomonadaceae</taxon>
        <taxon>Sphingomonas</taxon>
    </lineage>
</organism>
<keyword evidence="3" id="KW-1185">Reference proteome</keyword>
<feature type="domain" description="DUF2059" evidence="1">
    <location>
        <begin position="125"/>
        <end position="180"/>
    </location>
</feature>
<gene>
    <name evidence="2" type="ORF">AWL63_03980</name>
</gene>
<name>A0A1B3Z764_9SPHN</name>
<protein>
    <recommendedName>
        <fullName evidence="1">DUF2059 domain-containing protein</fullName>
    </recommendedName>
</protein>
<dbReference type="OrthoDB" id="7409988at2"/>
<sequence>MALAFASAPVTAQTAAQAPAAPSEAALVAARGIVVRLVPPGTYKALMGSTMSNMTSSMADSLKALPMRELAQLGGMSAEDAQKLDRVDLEQVMAIYDPRWRERQQRTMTAMFGAMGDFFNTLEPELREAMAHAYASRFSVDELRDLDRYLATPTGTKFAGMQMTIMTDPAMMALMKGMVPRLMREMPRFVQAAKAATKDLPPPRKVEDITPAERAKMAKMLGVDEDKLGNPKTVM</sequence>
<dbReference type="STRING" id="1560345.AWL63_03980"/>
<dbReference type="Proteomes" id="UP000094256">
    <property type="component" value="Chromosome"/>
</dbReference>
<dbReference type="InterPro" id="IPR018637">
    <property type="entry name" value="DUF2059"/>
</dbReference>
<accession>A0A1B3Z764</accession>
<evidence type="ECO:0000259" key="1">
    <source>
        <dbReference type="Pfam" id="PF09832"/>
    </source>
</evidence>
<dbReference type="EMBL" id="CP014168">
    <property type="protein sequence ID" value="AOH83256.1"/>
    <property type="molecule type" value="Genomic_DNA"/>
</dbReference>
<reference evidence="2 3" key="1">
    <citation type="submission" date="2016-01" db="EMBL/GenBank/DDBJ databases">
        <title>Complete genome and mega plasmid sequence of Sphingomonas panacis DCY99 elicits systemic resistance in rice to Xanthomonas oryzae.</title>
        <authorList>
            <person name="Kim Y.J."/>
            <person name="Yang D.C."/>
            <person name="Sing P."/>
        </authorList>
    </citation>
    <scope>NUCLEOTIDE SEQUENCE [LARGE SCALE GENOMIC DNA]</scope>
    <source>
        <strain evidence="2 3">DCY99</strain>
    </source>
</reference>
<dbReference type="AlphaFoldDB" id="A0A1B3Z764"/>
<proteinExistence type="predicted"/>
<evidence type="ECO:0000313" key="3">
    <source>
        <dbReference type="Proteomes" id="UP000094256"/>
    </source>
</evidence>